<reference evidence="10 11" key="1">
    <citation type="journal article" date="2024" name="BMC Genomics">
        <title>De novo assembly and annotation of Popillia japonica's genome with initial clues to its potential as an invasive pest.</title>
        <authorList>
            <person name="Cucini C."/>
            <person name="Boschi S."/>
            <person name="Funari R."/>
            <person name="Cardaioli E."/>
            <person name="Iannotti N."/>
            <person name="Marturano G."/>
            <person name="Paoli F."/>
            <person name="Bruttini M."/>
            <person name="Carapelli A."/>
            <person name="Frati F."/>
            <person name="Nardi F."/>
        </authorList>
    </citation>
    <scope>NUCLEOTIDE SEQUENCE [LARGE SCALE GENOMIC DNA]</scope>
    <source>
        <strain evidence="10">DMR45628</strain>
    </source>
</reference>
<dbReference type="InterPro" id="IPR043502">
    <property type="entry name" value="DNA/RNA_pol_sf"/>
</dbReference>
<evidence type="ECO:0000256" key="5">
    <source>
        <dbReference type="ARBA" id="ARBA00022759"/>
    </source>
</evidence>
<dbReference type="PANTHER" id="PTHR37984:SF5">
    <property type="entry name" value="PROTEIN NYNRIN-LIKE"/>
    <property type="match status" value="1"/>
</dbReference>
<dbReference type="InterPro" id="IPR041577">
    <property type="entry name" value="RT_RNaseH_2"/>
</dbReference>
<dbReference type="Gene3D" id="3.10.10.10">
    <property type="entry name" value="HIV Type 1 Reverse Transcriptase, subunit A, domain 1"/>
    <property type="match status" value="1"/>
</dbReference>
<dbReference type="GO" id="GO:0006508">
    <property type="term" value="P:proteolysis"/>
    <property type="evidence" value="ECO:0007669"/>
    <property type="project" value="UniProtKB-KW"/>
</dbReference>
<dbReference type="InterPro" id="IPR050951">
    <property type="entry name" value="Retrovirus_Pol_polyprotein"/>
</dbReference>
<keyword evidence="5" id="KW-0255">Endonuclease</keyword>
<dbReference type="AlphaFoldDB" id="A0AAW1MZA4"/>
<dbReference type="Pfam" id="PF17919">
    <property type="entry name" value="RT_RNaseH_2"/>
    <property type="match status" value="1"/>
</dbReference>
<keyword evidence="4" id="KW-0540">Nuclease</keyword>
<keyword evidence="6" id="KW-0378">Hydrolase</keyword>
<sequence length="437" mass="49145">MEGVGEADKQALIGILRANSSSFSKGDLDLGLTHLGEMKITLETNKPVNYRPYRLAASEREVVRGKIERLLASGVIRESTSEYASLIILVPKKNGEARLCVDYRALNRITVKDRYLLPLIDDQLNKLASKVCYTTLDLAQGYHQVPMHPESVHKTAFITPDGHYEYLTVPFGLANAPAVFQRVVNKMLGGLQHEKVLAYMDDLLILSETVAGVLALLGEVLALVQQAGLKLNLTKCSFLKRRLEYLGHEITASGIQPGVRKIEAVLKFDTPTNVHAVRQFVGLVSYFRRYVENFARLARPLTKVTKKEVSWHWGPEEDQAFETLKARLVSLVRPVLAIYSEKAETELHTDASKLGVAGILLQKQANGDWRPVMYFSRTINIHEQVYHSYELETLAVVEPIRRFRVYLVGVHFKVVTDCSAVRATIAKKDLVPRVARW</sequence>
<proteinExistence type="predicted"/>
<evidence type="ECO:0000313" key="11">
    <source>
        <dbReference type="Proteomes" id="UP001458880"/>
    </source>
</evidence>
<feature type="domain" description="Reverse transcriptase" evidence="9">
    <location>
        <begin position="71"/>
        <end position="250"/>
    </location>
</feature>
<keyword evidence="8" id="KW-0511">Multifunctional enzyme</keyword>
<comment type="caution">
    <text evidence="10">The sequence shown here is derived from an EMBL/GenBank/DDBJ whole genome shotgun (WGS) entry which is preliminary data.</text>
</comment>
<dbReference type="CDD" id="cd09274">
    <property type="entry name" value="RNase_HI_RT_Ty3"/>
    <property type="match status" value="1"/>
</dbReference>
<accession>A0AAW1MZA4</accession>
<dbReference type="Pfam" id="PF00078">
    <property type="entry name" value="RVT_1"/>
    <property type="match status" value="1"/>
</dbReference>
<keyword evidence="2" id="KW-0808">Transferase</keyword>
<dbReference type="GO" id="GO:0008233">
    <property type="term" value="F:peptidase activity"/>
    <property type="evidence" value="ECO:0007669"/>
    <property type="project" value="UniProtKB-KW"/>
</dbReference>
<evidence type="ECO:0000256" key="7">
    <source>
        <dbReference type="ARBA" id="ARBA00022918"/>
    </source>
</evidence>
<evidence type="ECO:0000259" key="9">
    <source>
        <dbReference type="PROSITE" id="PS50878"/>
    </source>
</evidence>
<dbReference type="FunFam" id="3.30.70.270:FF:000026">
    <property type="entry name" value="Transposon Ty3-G Gag-Pol polyprotein"/>
    <property type="match status" value="1"/>
</dbReference>
<keyword evidence="1" id="KW-0645">Protease</keyword>
<dbReference type="FunFam" id="3.10.10.10:FF:000007">
    <property type="entry name" value="Retrovirus-related Pol polyprotein from transposon 17.6-like Protein"/>
    <property type="match status" value="1"/>
</dbReference>
<evidence type="ECO:0000256" key="6">
    <source>
        <dbReference type="ARBA" id="ARBA00022801"/>
    </source>
</evidence>
<dbReference type="PROSITE" id="PS50878">
    <property type="entry name" value="RT_POL"/>
    <property type="match status" value="1"/>
</dbReference>
<name>A0AAW1MZA4_POPJA</name>
<evidence type="ECO:0000256" key="3">
    <source>
        <dbReference type="ARBA" id="ARBA00022695"/>
    </source>
</evidence>
<keyword evidence="3" id="KW-0548">Nucleotidyltransferase</keyword>
<dbReference type="SUPFAM" id="SSF56672">
    <property type="entry name" value="DNA/RNA polymerases"/>
    <property type="match status" value="1"/>
</dbReference>
<evidence type="ECO:0000256" key="2">
    <source>
        <dbReference type="ARBA" id="ARBA00022679"/>
    </source>
</evidence>
<keyword evidence="11" id="KW-1185">Reference proteome</keyword>
<protein>
    <submittedName>
        <fullName evidence="10">RNase H-like domain found in reverse transcriptase</fullName>
    </submittedName>
</protein>
<keyword evidence="7 10" id="KW-0695">RNA-directed DNA polymerase</keyword>
<dbReference type="GO" id="GO:0004519">
    <property type="term" value="F:endonuclease activity"/>
    <property type="evidence" value="ECO:0007669"/>
    <property type="project" value="UniProtKB-KW"/>
</dbReference>
<dbReference type="GO" id="GO:0003964">
    <property type="term" value="F:RNA-directed DNA polymerase activity"/>
    <property type="evidence" value="ECO:0007669"/>
    <property type="project" value="UniProtKB-KW"/>
</dbReference>
<evidence type="ECO:0000313" key="10">
    <source>
        <dbReference type="EMBL" id="KAK9751656.1"/>
    </source>
</evidence>
<dbReference type="Gene3D" id="3.30.70.270">
    <property type="match status" value="2"/>
</dbReference>
<dbReference type="EMBL" id="JASPKY010000026">
    <property type="protein sequence ID" value="KAK9751656.1"/>
    <property type="molecule type" value="Genomic_DNA"/>
</dbReference>
<evidence type="ECO:0000256" key="8">
    <source>
        <dbReference type="ARBA" id="ARBA00023268"/>
    </source>
</evidence>
<dbReference type="PANTHER" id="PTHR37984">
    <property type="entry name" value="PROTEIN CBG26694"/>
    <property type="match status" value="1"/>
</dbReference>
<dbReference type="FunFam" id="3.10.20.370:FF:000001">
    <property type="entry name" value="Retrovirus-related Pol polyprotein from transposon 17.6-like protein"/>
    <property type="match status" value="1"/>
</dbReference>
<organism evidence="10 11">
    <name type="scientific">Popillia japonica</name>
    <name type="common">Japanese beetle</name>
    <dbReference type="NCBI Taxonomy" id="7064"/>
    <lineage>
        <taxon>Eukaryota</taxon>
        <taxon>Metazoa</taxon>
        <taxon>Ecdysozoa</taxon>
        <taxon>Arthropoda</taxon>
        <taxon>Hexapoda</taxon>
        <taxon>Insecta</taxon>
        <taxon>Pterygota</taxon>
        <taxon>Neoptera</taxon>
        <taxon>Endopterygota</taxon>
        <taxon>Coleoptera</taxon>
        <taxon>Polyphaga</taxon>
        <taxon>Scarabaeiformia</taxon>
        <taxon>Scarabaeidae</taxon>
        <taxon>Rutelinae</taxon>
        <taxon>Popillia</taxon>
    </lineage>
</organism>
<dbReference type="InterPro" id="IPR043128">
    <property type="entry name" value="Rev_trsase/Diguanyl_cyclase"/>
</dbReference>
<evidence type="ECO:0000256" key="4">
    <source>
        <dbReference type="ARBA" id="ARBA00022722"/>
    </source>
</evidence>
<dbReference type="Proteomes" id="UP001458880">
    <property type="component" value="Unassembled WGS sequence"/>
</dbReference>
<dbReference type="CDD" id="cd01647">
    <property type="entry name" value="RT_LTR"/>
    <property type="match status" value="1"/>
</dbReference>
<dbReference type="InterPro" id="IPR000477">
    <property type="entry name" value="RT_dom"/>
</dbReference>
<evidence type="ECO:0000256" key="1">
    <source>
        <dbReference type="ARBA" id="ARBA00022670"/>
    </source>
</evidence>
<gene>
    <name evidence="10" type="ORF">QE152_g4870</name>
</gene>